<accession>A0ACB5TBX5</accession>
<evidence type="ECO:0000313" key="1">
    <source>
        <dbReference type="EMBL" id="GME85259.1"/>
    </source>
</evidence>
<dbReference type="Proteomes" id="UP001165064">
    <property type="component" value="Unassembled WGS sequence"/>
</dbReference>
<reference evidence="1" key="1">
    <citation type="submission" date="2023-04" db="EMBL/GenBank/DDBJ databases">
        <title>Ambrosiozyma monospora NBRC 10751.</title>
        <authorList>
            <person name="Ichikawa N."/>
            <person name="Sato H."/>
            <person name="Tonouchi N."/>
        </authorList>
    </citation>
    <scope>NUCLEOTIDE SEQUENCE</scope>
    <source>
        <strain evidence="1">NBRC 10751</strain>
    </source>
</reference>
<comment type="caution">
    <text evidence="1">The sequence shown here is derived from an EMBL/GenBank/DDBJ whole genome shotgun (WGS) entry which is preliminary data.</text>
</comment>
<keyword evidence="2" id="KW-1185">Reference proteome</keyword>
<dbReference type="EMBL" id="BSXS01006243">
    <property type="protein sequence ID" value="GME85259.1"/>
    <property type="molecule type" value="Genomic_DNA"/>
</dbReference>
<protein>
    <submittedName>
        <fullName evidence="1">Unnamed protein product</fullName>
    </submittedName>
</protein>
<organism evidence="1 2">
    <name type="scientific">Ambrosiozyma monospora</name>
    <name type="common">Yeast</name>
    <name type="synonym">Endomycopsis monosporus</name>
    <dbReference type="NCBI Taxonomy" id="43982"/>
    <lineage>
        <taxon>Eukaryota</taxon>
        <taxon>Fungi</taxon>
        <taxon>Dikarya</taxon>
        <taxon>Ascomycota</taxon>
        <taxon>Saccharomycotina</taxon>
        <taxon>Pichiomycetes</taxon>
        <taxon>Pichiales</taxon>
        <taxon>Pichiaceae</taxon>
        <taxon>Ambrosiozyma</taxon>
    </lineage>
</organism>
<evidence type="ECO:0000313" key="2">
    <source>
        <dbReference type="Proteomes" id="UP001165064"/>
    </source>
</evidence>
<proteinExistence type="predicted"/>
<sequence length="327" mass="36837">MNFLKKAVGLSSSTPAEKISAIVPLSEEPQQCNPEECHNTFASRCFKLDPVDVKSQLWESAKPFDFQVLVSTGSTDWKHDAFADGPNDGMLQLLNDYDFGKFGKVKKNVSSVGFPDGDDFTDYEAGKKADLLLLPWFVWVKGLDKNNYKTVLDQVLTTLTTKEDGDNAEKLNDWQKVEKEEGTSNQKTEAKEEHDNLRLPDVIEGAKISKDHSKSYILLCSHRTRDKRCGVTAPIMKKEFDSQLRELDLYRDEGDDRAGGVKVIFINHVGGHKFAANVMVYNKHGEFVWFAKCSPLNVGPILNETVLKGKVFPELVRTAKKFEPISW</sequence>
<gene>
    <name evidence="1" type="ORF">Amon02_000749000</name>
</gene>
<name>A0ACB5TBX5_AMBMO</name>